<dbReference type="GeneID" id="68298446"/>
<evidence type="ECO:0000256" key="1">
    <source>
        <dbReference type="ARBA" id="ARBA00022603"/>
    </source>
</evidence>
<feature type="domain" description="O-methyltransferase C-terminal" evidence="7">
    <location>
        <begin position="794"/>
        <end position="942"/>
    </location>
</feature>
<keyword evidence="4" id="KW-0949">S-adenosyl-L-methionine</keyword>
<evidence type="ECO:0000256" key="6">
    <source>
        <dbReference type="ARBA" id="ARBA00023002"/>
    </source>
</evidence>
<keyword evidence="6" id="KW-0560">Oxidoreductase</keyword>
<dbReference type="InterPro" id="IPR001077">
    <property type="entry name" value="COMT_C"/>
</dbReference>
<dbReference type="Gene3D" id="3.40.50.150">
    <property type="entry name" value="Vaccinia Virus protein VP39"/>
    <property type="match status" value="1"/>
</dbReference>
<dbReference type="Pfam" id="PF13450">
    <property type="entry name" value="NAD_binding_8"/>
    <property type="match status" value="1"/>
</dbReference>
<dbReference type="InterPro" id="IPR036188">
    <property type="entry name" value="FAD/NAD-bd_sf"/>
</dbReference>
<dbReference type="GO" id="GO:0032259">
    <property type="term" value="P:methylation"/>
    <property type="evidence" value="ECO:0007669"/>
    <property type="project" value="UniProtKB-KW"/>
</dbReference>
<comment type="caution">
    <text evidence="9">The sequence shown here is derived from an EMBL/GenBank/DDBJ whole genome shotgun (WGS) entry which is preliminary data.</text>
</comment>
<name>A0A9P3FMU0_9PEZI</name>
<dbReference type="GO" id="GO:0071949">
    <property type="term" value="F:FAD binding"/>
    <property type="evidence" value="ECO:0007669"/>
    <property type="project" value="InterPro"/>
</dbReference>
<dbReference type="RefSeq" id="XP_044664340.1">
    <property type="nucleotide sequence ID" value="XM_044808405.1"/>
</dbReference>
<evidence type="ECO:0000256" key="3">
    <source>
        <dbReference type="ARBA" id="ARBA00022679"/>
    </source>
</evidence>
<evidence type="ECO:0000313" key="10">
    <source>
        <dbReference type="Proteomes" id="UP000825890"/>
    </source>
</evidence>
<dbReference type="GO" id="GO:0016491">
    <property type="term" value="F:oxidoreductase activity"/>
    <property type="evidence" value="ECO:0007669"/>
    <property type="project" value="UniProtKB-KW"/>
</dbReference>
<dbReference type="InterPro" id="IPR016461">
    <property type="entry name" value="COMT-like"/>
</dbReference>
<protein>
    <submittedName>
        <fullName evidence="9">Uncharacterized protein</fullName>
    </submittedName>
</protein>
<dbReference type="GO" id="GO:0008171">
    <property type="term" value="F:O-methyltransferase activity"/>
    <property type="evidence" value="ECO:0007669"/>
    <property type="project" value="InterPro"/>
</dbReference>
<keyword evidence="1" id="KW-0489">Methyltransferase</keyword>
<dbReference type="Pfam" id="PF01494">
    <property type="entry name" value="FAD_binding_3"/>
    <property type="match status" value="1"/>
</dbReference>
<dbReference type="Pfam" id="PF00891">
    <property type="entry name" value="Methyltransf_2"/>
    <property type="match status" value="1"/>
</dbReference>
<evidence type="ECO:0000259" key="8">
    <source>
        <dbReference type="Pfam" id="PF01494"/>
    </source>
</evidence>
<dbReference type="InterPro" id="IPR036388">
    <property type="entry name" value="WH-like_DNA-bd_sf"/>
</dbReference>
<sequence>MMNCSMDQQAVGDALVAVIASGHSLLHQIHLNDASSPISIARKALIEDASRLIDLVSQQQEHPRKLAAKKYNGYELDPQINGTTVLQNGIAARHECNGDTPTLGTNITNNTIEPVIIIGAGIGGLCLAQGLQKAGRDFLVFERDASLHDRLQGYRLKIERNGAQALKSTLTETCFQKFEATCAITTCGQTDYNPLNGQITKSRAGSGLAGQQGLAATYTVDRGVFRSILTTGISDKITFDKELLSYDVINEGRSILATFKDGSRIQGSFLVGADGIRSSVRKTMLPKMKYVDTGAMCIYGKTPITPSLEAEIPSKALRWMTTFVDSAPLIQSVLIGDSPLTLLSEPIRWSPESRAQGQMPIDYVYWAMVGRKELFTDSKSTKAYSASEASKLSLEVTKEWHDSMNALMRSQDTEQCSAVPVVSATPEIPAWQPSERVTLLGDAIHAMSPCGGVGANTALVDAAELAKLFGAPKRTGSSGIDPTSISIGDYEASMRERARAMIMRSFVGSKKLFDQRPFGECPAVEWSPKAILSTIMHTRNEDTSLYELIATLACNVGEVNSHLRKHNLPGLSYGESHPTLPENADFASYGESRAAAIEAAEKILYTLRGPREVLFDISFQHCASASLQVIQHYDIAHHIPLQGNTTYAKVAESVGKGIESSLVQRVVQHAITYGLFQENAAGEVGHNNTSALLVEDPDLEAWLYLCTNVAYPAGAQIPKALELYGASSEADETAYSVSIGRKISQFQRFREPDGKALYSMFGKAMKGISAGGASGISHVVDGYPWHQFSTTTDHLIVDVGGGMGHVAIELAKTNDTLRFEVQDLPETVESAEKQCPPEFKDRISFRAHNFLEQQPDHKAASITYFARFILHDWSDKYASQILGALARSMRPQDLLIVNEVVIPELGKLPRGVERRLHDRDLLMLMNLNGRERTLSVWKQLFDSITPALRLRKIYRPTDGELSLIELGLCDEQSQLNGDH</sequence>
<keyword evidence="10" id="KW-1185">Reference proteome</keyword>
<dbReference type="PANTHER" id="PTHR43712">
    <property type="entry name" value="PUTATIVE (AFU_ORTHOLOGUE AFUA_4G14580)-RELATED"/>
    <property type="match status" value="1"/>
</dbReference>
<gene>
    <name evidence="9" type="ORF">CKM354_001287100</name>
</gene>
<keyword evidence="2" id="KW-0285">Flavoprotein</keyword>
<dbReference type="AlphaFoldDB" id="A0A9P3FMU0"/>
<dbReference type="InterPro" id="IPR029063">
    <property type="entry name" value="SAM-dependent_MTases_sf"/>
</dbReference>
<organism evidence="9 10">
    <name type="scientific">Cercospora kikuchii</name>
    <dbReference type="NCBI Taxonomy" id="84275"/>
    <lineage>
        <taxon>Eukaryota</taxon>
        <taxon>Fungi</taxon>
        <taxon>Dikarya</taxon>
        <taxon>Ascomycota</taxon>
        <taxon>Pezizomycotina</taxon>
        <taxon>Dothideomycetes</taxon>
        <taxon>Dothideomycetidae</taxon>
        <taxon>Mycosphaerellales</taxon>
        <taxon>Mycosphaerellaceae</taxon>
        <taxon>Cercospora</taxon>
    </lineage>
</organism>
<dbReference type="SUPFAM" id="SSF46785">
    <property type="entry name" value="Winged helix' DNA-binding domain"/>
    <property type="match status" value="1"/>
</dbReference>
<keyword evidence="3" id="KW-0808">Transferase</keyword>
<dbReference type="PRINTS" id="PR00420">
    <property type="entry name" value="RNGMNOXGNASE"/>
</dbReference>
<keyword evidence="5" id="KW-0274">FAD</keyword>
<dbReference type="InterPro" id="IPR002938">
    <property type="entry name" value="FAD-bd"/>
</dbReference>
<evidence type="ECO:0000313" key="9">
    <source>
        <dbReference type="EMBL" id="GIZ49853.1"/>
    </source>
</evidence>
<dbReference type="PANTHER" id="PTHR43712:SF16">
    <property type="entry name" value="O-METHYLTRANSFERASE ELCB"/>
    <property type="match status" value="1"/>
</dbReference>
<reference evidence="9 10" key="1">
    <citation type="submission" date="2021-01" db="EMBL/GenBank/DDBJ databases">
        <title>Cercospora kikuchii MAFF 305040 whole genome shotgun sequence.</title>
        <authorList>
            <person name="Kashiwa T."/>
            <person name="Suzuki T."/>
        </authorList>
    </citation>
    <scope>NUCLEOTIDE SEQUENCE [LARGE SCALE GENOMIC DNA]</scope>
    <source>
        <strain evidence="9 10">MAFF 305040</strain>
    </source>
</reference>
<dbReference type="EMBL" id="BOLY01000009">
    <property type="protein sequence ID" value="GIZ49853.1"/>
    <property type="molecule type" value="Genomic_DNA"/>
</dbReference>
<dbReference type="Proteomes" id="UP000825890">
    <property type="component" value="Unassembled WGS sequence"/>
</dbReference>
<evidence type="ECO:0000256" key="2">
    <source>
        <dbReference type="ARBA" id="ARBA00022630"/>
    </source>
</evidence>
<proteinExistence type="predicted"/>
<dbReference type="OrthoDB" id="3636483at2759"/>
<dbReference type="SUPFAM" id="SSF51905">
    <property type="entry name" value="FAD/NAD(P)-binding domain"/>
    <property type="match status" value="1"/>
</dbReference>
<dbReference type="InterPro" id="IPR036390">
    <property type="entry name" value="WH_DNA-bd_sf"/>
</dbReference>
<evidence type="ECO:0000256" key="4">
    <source>
        <dbReference type="ARBA" id="ARBA00022691"/>
    </source>
</evidence>
<accession>A0A9P3FMU0</accession>
<feature type="domain" description="FAD-binding" evidence="8">
    <location>
        <begin position="434"/>
        <end position="478"/>
    </location>
</feature>
<evidence type="ECO:0000259" key="7">
    <source>
        <dbReference type="Pfam" id="PF00891"/>
    </source>
</evidence>
<dbReference type="SUPFAM" id="SSF53335">
    <property type="entry name" value="S-adenosyl-L-methionine-dependent methyltransferases"/>
    <property type="match status" value="1"/>
</dbReference>
<evidence type="ECO:0000256" key="5">
    <source>
        <dbReference type="ARBA" id="ARBA00022827"/>
    </source>
</evidence>
<dbReference type="Gene3D" id="1.10.10.10">
    <property type="entry name" value="Winged helix-like DNA-binding domain superfamily/Winged helix DNA-binding domain"/>
    <property type="match status" value="1"/>
</dbReference>
<dbReference type="PROSITE" id="PS51683">
    <property type="entry name" value="SAM_OMT_II"/>
    <property type="match status" value="1"/>
</dbReference>
<dbReference type="Gene3D" id="3.50.50.60">
    <property type="entry name" value="FAD/NAD(P)-binding domain"/>
    <property type="match status" value="1"/>
</dbReference>